<dbReference type="PROSITE" id="PS50082">
    <property type="entry name" value="WD_REPEATS_2"/>
    <property type="match status" value="4"/>
</dbReference>
<feature type="compositionally biased region" description="Low complexity" evidence="4">
    <location>
        <begin position="461"/>
        <end position="500"/>
    </location>
</feature>
<proteinExistence type="predicted"/>
<feature type="region of interest" description="Disordered" evidence="4">
    <location>
        <begin position="559"/>
        <end position="591"/>
    </location>
</feature>
<feature type="compositionally biased region" description="Low complexity" evidence="4">
    <location>
        <begin position="559"/>
        <end position="579"/>
    </location>
</feature>
<accession>A0A8H5B5B4</accession>
<comment type="caution">
    <text evidence="6">The sequence shown here is derived from an EMBL/GenBank/DDBJ whole genome shotgun (WGS) entry which is preliminary data.</text>
</comment>
<feature type="domain" description="F-box" evidence="5">
    <location>
        <begin position="310"/>
        <end position="339"/>
    </location>
</feature>
<dbReference type="PROSITE" id="PS00678">
    <property type="entry name" value="WD_REPEATS_1"/>
    <property type="match status" value="1"/>
</dbReference>
<dbReference type="SMART" id="SM00320">
    <property type="entry name" value="WD40"/>
    <property type="match status" value="6"/>
</dbReference>
<dbReference type="Gene3D" id="1.20.1280.50">
    <property type="match status" value="1"/>
</dbReference>
<feature type="compositionally biased region" description="Low complexity" evidence="4">
    <location>
        <begin position="263"/>
        <end position="282"/>
    </location>
</feature>
<dbReference type="CDD" id="cd00200">
    <property type="entry name" value="WD40"/>
    <property type="match status" value="1"/>
</dbReference>
<evidence type="ECO:0000256" key="1">
    <source>
        <dbReference type="ARBA" id="ARBA00022574"/>
    </source>
</evidence>
<gene>
    <name evidence="6" type="ORF">D9619_006831</name>
</gene>
<feature type="compositionally biased region" description="Basic residues" evidence="4">
    <location>
        <begin position="283"/>
        <end position="293"/>
    </location>
</feature>
<evidence type="ECO:0000256" key="2">
    <source>
        <dbReference type="ARBA" id="ARBA00022737"/>
    </source>
</evidence>
<dbReference type="InterPro" id="IPR001680">
    <property type="entry name" value="WD40_rpt"/>
</dbReference>
<evidence type="ECO:0000313" key="6">
    <source>
        <dbReference type="EMBL" id="KAF5316313.1"/>
    </source>
</evidence>
<dbReference type="SUPFAM" id="SSF81383">
    <property type="entry name" value="F-box domain"/>
    <property type="match status" value="1"/>
</dbReference>
<dbReference type="InterPro" id="IPR036322">
    <property type="entry name" value="WD40_repeat_dom_sf"/>
</dbReference>
<dbReference type="PANTHER" id="PTHR22847">
    <property type="entry name" value="WD40 REPEAT PROTEIN"/>
    <property type="match status" value="1"/>
</dbReference>
<dbReference type="EMBL" id="JAACJJ010000042">
    <property type="protein sequence ID" value="KAF5316313.1"/>
    <property type="molecule type" value="Genomic_DNA"/>
</dbReference>
<feature type="compositionally biased region" description="Low complexity" evidence="4">
    <location>
        <begin position="392"/>
        <end position="423"/>
    </location>
</feature>
<dbReference type="InterPro" id="IPR020472">
    <property type="entry name" value="WD40_PAC1"/>
</dbReference>
<dbReference type="InterPro" id="IPR036047">
    <property type="entry name" value="F-box-like_dom_sf"/>
</dbReference>
<reference evidence="6 7" key="1">
    <citation type="journal article" date="2020" name="ISME J.">
        <title>Uncovering the hidden diversity of litter-decomposition mechanisms in mushroom-forming fungi.</title>
        <authorList>
            <person name="Floudas D."/>
            <person name="Bentzer J."/>
            <person name="Ahren D."/>
            <person name="Johansson T."/>
            <person name="Persson P."/>
            <person name="Tunlid A."/>
        </authorList>
    </citation>
    <scope>NUCLEOTIDE SEQUENCE [LARGE SCALE GENOMIC DNA]</scope>
    <source>
        <strain evidence="6 7">CBS 101986</strain>
    </source>
</reference>
<feature type="compositionally biased region" description="Low complexity" evidence="4">
    <location>
        <begin position="86"/>
        <end position="105"/>
    </location>
</feature>
<feature type="compositionally biased region" description="Basic and acidic residues" evidence="4">
    <location>
        <begin position="373"/>
        <end position="385"/>
    </location>
</feature>
<feature type="repeat" description="WD" evidence="3">
    <location>
        <begin position="928"/>
        <end position="949"/>
    </location>
</feature>
<feature type="region of interest" description="Disordered" evidence="4">
    <location>
        <begin position="1"/>
        <end position="43"/>
    </location>
</feature>
<dbReference type="InterPro" id="IPR019775">
    <property type="entry name" value="WD40_repeat_CS"/>
</dbReference>
<feature type="region of interest" description="Disordered" evidence="4">
    <location>
        <begin position="147"/>
        <end position="167"/>
    </location>
</feature>
<dbReference type="GO" id="GO:1990234">
    <property type="term" value="C:transferase complex"/>
    <property type="evidence" value="ECO:0007669"/>
    <property type="project" value="UniProtKB-ARBA"/>
</dbReference>
<dbReference type="InterPro" id="IPR001810">
    <property type="entry name" value="F-box_dom"/>
</dbReference>
<evidence type="ECO:0000259" key="5">
    <source>
        <dbReference type="Pfam" id="PF12937"/>
    </source>
</evidence>
<feature type="repeat" description="WD" evidence="3">
    <location>
        <begin position="998"/>
        <end position="1019"/>
    </location>
</feature>
<feature type="repeat" description="WD" evidence="3">
    <location>
        <begin position="849"/>
        <end position="874"/>
    </location>
</feature>
<feature type="compositionally biased region" description="Low complexity" evidence="4">
    <location>
        <begin position="801"/>
        <end position="811"/>
    </location>
</feature>
<evidence type="ECO:0000256" key="4">
    <source>
        <dbReference type="SAM" id="MobiDB-lite"/>
    </source>
</evidence>
<feature type="compositionally biased region" description="Pro residues" evidence="4">
    <location>
        <begin position="1"/>
        <end position="12"/>
    </location>
</feature>
<dbReference type="InterPro" id="IPR015943">
    <property type="entry name" value="WD40/YVTN_repeat-like_dom_sf"/>
</dbReference>
<feature type="compositionally biased region" description="Basic and acidic residues" evidence="4">
    <location>
        <begin position="427"/>
        <end position="439"/>
    </location>
</feature>
<sequence length="1309" mass="138222">MEPSPPPPPLSLPTPQEYASESSSSRGDRNDTDLTRMNQSHTPTLYIPIAAPLTPLPSPKPIAAPQLPLSSSMGLGSHSAPSLILSSTPTSASTSASGTGAFTASDYPSLPPPHLHLHPHPSVQQQFSLDDALALFASIPTSPNTASSAATFQAPSAATTSQAQPSPQMYLQTPVTATYPHRPSHPTPFSASTTSSVLPAAPLTNSRRDFLAALLPLLTPAEMLFLSQRLAPLLKRDFLADLPAELGLLILSYVGAPGDGSFSSGSGHSGHTTGAASTASGHGHSHSHRHPHSHANLASSSGYTTISEPDVRSLVRAGMVSKRWRALARDEAVWRVMCLEAGFGREAGEAQTVYARAQEKERKGHGNSVGTRSARDKGKAKETDRVQAPQMSHSLSGASTSSASSYASTSSWISSMSSTRSSSPAPEEDHGGYGYDERNALSASTSTIVPHAPASGPVPAPTSSSSRLLSLSPSPAQSPSLPSQSHDQPSSNYTSSSYTHHQPHTPSQPPFSYRRHFRASWRILTAWRRGGALLAQHRLDGASGTSTGLTAGAAASTATTTLGNPSTAAATTTTTTSTGTGTGTAGGTAAGAPATATVTSLALDGSLVVVGLASSRMLLFSARTGVLVRTLRGHESGVWGVGLVSAPVAREGNERRDAGERQRKRRRIVQGTMEAPVQAQAWTLPNALRRAVGVPTRGRDGQEGLMLPGEVRTSNLSADESEDDYEDDLYEERGDGNGNGYEAQYAYEEQHEEEYGDDDEAREAADRAYARARRAEAAQQPFDHTYSIPGWGPASFIAPTSGSESGRASGEADSRAGTVHVDDGEDVEHGSGDKKTRGKKVNAKKVKRGALVVSGGCDKVIKVWDAGSGQCIYTLTGHTSTVRALRLLRPVPAFSPFTPSSNSTNLAAAGFPVSTPPTIDSRSAPLALTGARDATIRVWDIRLGYCVRVLEGHTGSVRCLDVWCGVGEEVLESDDANTDQSRQRSRGLARRVRQRRCVSGSYDGTCRLWDVDTGECIHVLRGHFSQIYSVAFDGVRVVSGGLDTTVRVWDADSGQCIALLQGHTALVCQLQLFRVPNASEWSYPPSPLPTSSSWAAASSSRRDRDGSRIALSGTADDAEYTTILATGGSDGRVITFSLATYTALHRIAAHDSSVTSMQLGGRFLVTAGNDGRVRLYEARGGGPPSHGRQESASTEALHPQQYYHNADAGTATGSDAAGNNAADANNGGFAFSPMHDHRARDAERGSRLGVYRYVRDLSSAGETVWKAAFGRDTLVLAGRKGGRGVVEVWTMDPRNKMVRLKGKVKDRDA</sequence>
<feature type="region of interest" description="Disordered" evidence="4">
    <location>
        <begin position="797"/>
        <end position="841"/>
    </location>
</feature>
<feature type="region of interest" description="Disordered" evidence="4">
    <location>
        <begin position="86"/>
        <end position="108"/>
    </location>
</feature>
<dbReference type="Pfam" id="PF00400">
    <property type="entry name" value="WD40"/>
    <property type="match status" value="3"/>
</dbReference>
<protein>
    <recommendedName>
        <fullName evidence="5">F-box domain-containing protein</fullName>
    </recommendedName>
</protein>
<dbReference type="PANTHER" id="PTHR22847:SF637">
    <property type="entry name" value="WD REPEAT DOMAIN 5B"/>
    <property type="match status" value="1"/>
</dbReference>
<keyword evidence="7" id="KW-1185">Reference proteome</keyword>
<feature type="compositionally biased region" description="Gly residues" evidence="4">
    <location>
        <begin position="580"/>
        <end position="589"/>
    </location>
</feature>
<keyword evidence="1 3" id="KW-0853">WD repeat</keyword>
<name>A0A8H5B5B4_9AGAR</name>
<keyword evidence="2" id="KW-0677">Repeat</keyword>
<dbReference type="PROSITE" id="PS50294">
    <property type="entry name" value="WD_REPEATS_REGION"/>
    <property type="match status" value="1"/>
</dbReference>
<evidence type="ECO:0000313" key="7">
    <source>
        <dbReference type="Proteomes" id="UP000567179"/>
    </source>
</evidence>
<dbReference type="Proteomes" id="UP000567179">
    <property type="component" value="Unassembled WGS sequence"/>
</dbReference>
<feature type="repeat" description="WD" evidence="3">
    <location>
        <begin position="1020"/>
        <end position="1059"/>
    </location>
</feature>
<organism evidence="6 7">
    <name type="scientific">Psilocybe cf. subviscida</name>
    <dbReference type="NCBI Taxonomy" id="2480587"/>
    <lineage>
        <taxon>Eukaryota</taxon>
        <taxon>Fungi</taxon>
        <taxon>Dikarya</taxon>
        <taxon>Basidiomycota</taxon>
        <taxon>Agaricomycotina</taxon>
        <taxon>Agaricomycetes</taxon>
        <taxon>Agaricomycetidae</taxon>
        <taxon>Agaricales</taxon>
        <taxon>Agaricineae</taxon>
        <taxon>Strophariaceae</taxon>
        <taxon>Psilocybe</taxon>
    </lineage>
</organism>
<evidence type="ECO:0000256" key="3">
    <source>
        <dbReference type="PROSITE-ProRule" id="PRU00221"/>
    </source>
</evidence>
<dbReference type="PRINTS" id="PR00320">
    <property type="entry name" value="GPROTEINBRPT"/>
</dbReference>
<feature type="region of interest" description="Disordered" evidence="4">
    <location>
        <begin position="357"/>
        <end position="512"/>
    </location>
</feature>
<feature type="region of interest" description="Disordered" evidence="4">
    <location>
        <begin position="263"/>
        <end position="302"/>
    </location>
</feature>
<dbReference type="OrthoDB" id="190105at2759"/>
<dbReference type="SUPFAM" id="SSF50978">
    <property type="entry name" value="WD40 repeat-like"/>
    <property type="match status" value="1"/>
</dbReference>
<dbReference type="Pfam" id="PF12937">
    <property type="entry name" value="F-box-like"/>
    <property type="match status" value="1"/>
</dbReference>
<dbReference type="Gene3D" id="2.130.10.10">
    <property type="entry name" value="YVTN repeat-like/Quinoprotein amine dehydrogenase"/>
    <property type="match status" value="4"/>
</dbReference>